<dbReference type="Gene3D" id="3.50.50.60">
    <property type="entry name" value="FAD/NAD(P)-binding domain"/>
    <property type="match status" value="1"/>
</dbReference>
<dbReference type="InterPro" id="IPR036188">
    <property type="entry name" value="FAD/NAD-bd_sf"/>
</dbReference>
<evidence type="ECO:0000256" key="1">
    <source>
        <dbReference type="ARBA" id="ARBA00001974"/>
    </source>
</evidence>
<evidence type="ECO:0000259" key="8">
    <source>
        <dbReference type="Pfam" id="PF01494"/>
    </source>
</evidence>
<dbReference type="EMBL" id="JAQQWE010000001">
    <property type="protein sequence ID" value="KAK7967373.1"/>
    <property type="molecule type" value="Genomic_DNA"/>
</dbReference>
<evidence type="ECO:0000256" key="2">
    <source>
        <dbReference type="ARBA" id="ARBA00005179"/>
    </source>
</evidence>
<keyword evidence="3" id="KW-0285">Flavoprotein</keyword>
<dbReference type="PANTHER" id="PTHR47178:SF3">
    <property type="entry name" value="FAD-BINDING DOMAIN-CONTAINING PROTEIN"/>
    <property type="match status" value="1"/>
</dbReference>
<evidence type="ECO:0000256" key="3">
    <source>
        <dbReference type="ARBA" id="ARBA00022630"/>
    </source>
</evidence>
<dbReference type="PRINTS" id="PR00420">
    <property type="entry name" value="RNGMNOXGNASE"/>
</dbReference>
<feature type="domain" description="FAD-binding" evidence="8">
    <location>
        <begin position="323"/>
        <end position="385"/>
    </location>
</feature>
<evidence type="ECO:0000313" key="9">
    <source>
        <dbReference type="EMBL" id="KAK7967373.1"/>
    </source>
</evidence>
<dbReference type="Pfam" id="PF01494">
    <property type="entry name" value="FAD_binding_3"/>
    <property type="match status" value="1"/>
</dbReference>
<reference evidence="9 10" key="1">
    <citation type="submission" date="2023-01" db="EMBL/GenBank/DDBJ databases">
        <title>Analysis of 21 Apiospora genomes using comparative genomics revels a genus with tremendous synthesis potential of carbohydrate active enzymes and secondary metabolites.</title>
        <authorList>
            <person name="Sorensen T."/>
        </authorList>
    </citation>
    <scope>NUCLEOTIDE SEQUENCE [LARGE SCALE GENOMIC DNA]</scope>
    <source>
        <strain evidence="9 10">CBS 24483</strain>
    </source>
</reference>
<dbReference type="GeneID" id="92070934"/>
<accession>A0ABR1QXK9</accession>
<evidence type="ECO:0000313" key="10">
    <source>
        <dbReference type="Proteomes" id="UP001391051"/>
    </source>
</evidence>
<dbReference type="PANTHER" id="PTHR47178">
    <property type="entry name" value="MONOOXYGENASE, FAD-BINDING"/>
    <property type="match status" value="1"/>
</dbReference>
<dbReference type="RefSeq" id="XP_066706765.1">
    <property type="nucleotide sequence ID" value="XM_066837872.1"/>
</dbReference>
<keyword evidence="6" id="KW-0503">Monooxygenase</keyword>
<evidence type="ECO:0000256" key="4">
    <source>
        <dbReference type="ARBA" id="ARBA00022827"/>
    </source>
</evidence>
<comment type="caution">
    <text evidence="9">The sequence shown here is derived from an EMBL/GenBank/DDBJ whole genome shotgun (WGS) entry which is preliminary data.</text>
</comment>
<sequence>MEPKRTDLPVLIIGAGSSGLAVAHGLKNAKVPYKVFEQDPTDKPRNARDWAIGCHWSYPILASLIGQEKWARIIETQTDTNSPTKEADACPVINGKTGEIIRHVPLNNFYRLLRSRFRAFMAEDIDVTWGKKLVDVSYSSGPEEEVDGHSTVTAHFADGTSATGRLLLGADSSNSRVRALLLGPERARLHRLSIAATFINCSFTREQALYLRRTHPLVNLIVHPDGMMGMLAALDCTDASRPETWRFAFYISWRTSAAEQDAEAASGQWGPRERLAQAKEKSLAFADPMRSAYAWMPDDLDTVYYTPNGNWDPSLPDHKWDNHGGRITLVGDSAHPMTYHRGQGLNHAIDDAGHLVKLLAKQGERPLSVVIGEYEAEMRPRAGEEVRLSEMNSYMLHDWDKLSHSPFMTASINKGTPKSFATPSTPADGKSSTTTSNGEDHS</sequence>
<evidence type="ECO:0000256" key="5">
    <source>
        <dbReference type="ARBA" id="ARBA00023002"/>
    </source>
</evidence>
<feature type="region of interest" description="Disordered" evidence="7">
    <location>
        <begin position="410"/>
        <end position="442"/>
    </location>
</feature>
<dbReference type="Proteomes" id="UP001391051">
    <property type="component" value="Unassembled WGS sequence"/>
</dbReference>
<comment type="pathway">
    <text evidence="2">Secondary metabolite biosynthesis.</text>
</comment>
<evidence type="ECO:0000256" key="6">
    <source>
        <dbReference type="ARBA" id="ARBA00023033"/>
    </source>
</evidence>
<dbReference type="SUPFAM" id="SSF51905">
    <property type="entry name" value="FAD/NAD(P)-binding domain"/>
    <property type="match status" value="1"/>
</dbReference>
<dbReference type="InterPro" id="IPR002938">
    <property type="entry name" value="FAD-bd"/>
</dbReference>
<protein>
    <recommendedName>
        <fullName evidence="8">FAD-binding domain-containing protein</fullName>
    </recommendedName>
</protein>
<evidence type="ECO:0000256" key="7">
    <source>
        <dbReference type="SAM" id="MobiDB-lite"/>
    </source>
</evidence>
<gene>
    <name evidence="9" type="ORF">PG986_001650</name>
</gene>
<keyword evidence="10" id="KW-1185">Reference proteome</keyword>
<organism evidence="9 10">
    <name type="scientific">Apiospora aurea</name>
    <dbReference type="NCBI Taxonomy" id="335848"/>
    <lineage>
        <taxon>Eukaryota</taxon>
        <taxon>Fungi</taxon>
        <taxon>Dikarya</taxon>
        <taxon>Ascomycota</taxon>
        <taxon>Pezizomycotina</taxon>
        <taxon>Sordariomycetes</taxon>
        <taxon>Xylariomycetidae</taxon>
        <taxon>Amphisphaeriales</taxon>
        <taxon>Apiosporaceae</taxon>
        <taxon>Apiospora</taxon>
    </lineage>
</organism>
<proteinExistence type="predicted"/>
<keyword evidence="4" id="KW-0274">FAD</keyword>
<comment type="cofactor">
    <cofactor evidence="1">
        <name>FAD</name>
        <dbReference type="ChEBI" id="CHEBI:57692"/>
    </cofactor>
</comment>
<keyword evidence="5" id="KW-0560">Oxidoreductase</keyword>
<name>A0ABR1QXK9_9PEZI</name>